<feature type="signal peptide" evidence="1">
    <location>
        <begin position="1"/>
        <end position="22"/>
    </location>
</feature>
<proteinExistence type="predicted"/>
<protein>
    <submittedName>
        <fullName evidence="2">Uncharacterized protein</fullName>
    </submittedName>
</protein>
<organism evidence="2 3">
    <name type="scientific">Candidatus Shapirobacteria bacterium CG06_land_8_20_14_3_00_40_12</name>
    <dbReference type="NCBI Taxonomy" id="1974881"/>
    <lineage>
        <taxon>Bacteria</taxon>
        <taxon>Candidatus Shapironibacteriota</taxon>
    </lineage>
</organism>
<evidence type="ECO:0000313" key="2">
    <source>
        <dbReference type="EMBL" id="PIU73587.1"/>
    </source>
</evidence>
<dbReference type="EMBL" id="PEWA01000017">
    <property type="protein sequence ID" value="PIU73587.1"/>
    <property type="molecule type" value="Genomic_DNA"/>
</dbReference>
<dbReference type="Proteomes" id="UP000231407">
    <property type="component" value="Unassembled WGS sequence"/>
</dbReference>
<evidence type="ECO:0000313" key="3">
    <source>
        <dbReference type="Proteomes" id="UP000231407"/>
    </source>
</evidence>
<keyword evidence="1" id="KW-0732">Signal</keyword>
<evidence type="ECO:0000256" key="1">
    <source>
        <dbReference type="SAM" id="SignalP"/>
    </source>
</evidence>
<reference evidence="3" key="1">
    <citation type="submission" date="2017-09" db="EMBL/GenBank/DDBJ databases">
        <title>Depth-based differentiation of microbial function through sediment-hosted aquifers and enrichment of novel symbionts in the deep terrestrial subsurface.</title>
        <authorList>
            <person name="Probst A.J."/>
            <person name="Ladd B."/>
            <person name="Jarett J.K."/>
            <person name="Geller-Mcgrath D.E."/>
            <person name="Sieber C.M.K."/>
            <person name="Emerson J.B."/>
            <person name="Anantharaman K."/>
            <person name="Thomas B.C."/>
            <person name="Malmstrom R."/>
            <person name="Stieglmeier M."/>
            <person name="Klingl A."/>
            <person name="Woyke T."/>
            <person name="Ryan C.M."/>
            <person name="Banfield J.F."/>
        </authorList>
    </citation>
    <scope>NUCLEOTIDE SEQUENCE [LARGE SCALE GENOMIC DNA]</scope>
</reference>
<comment type="caution">
    <text evidence="2">The sequence shown here is derived from an EMBL/GenBank/DDBJ whole genome shotgun (WGS) entry which is preliminary data.</text>
</comment>
<accession>A0A2M7ASJ5</accession>
<feature type="chain" id="PRO_5014773033" evidence="1">
    <location>
        <begin position="23"/>
        <end position="139"/>
    </location>
</feature>
<name>A0A2M7ASJ5_9BACT</name>
<dbReference type="AlphaFoldDB" id="A0A2M7ASJ5"/>
<gene>
    <name evidence="2" type="ORF">COS78_01445</name>
</gene>
<sequence>MIKRTGLILTVMFLILVSPAVAAKPRVWKSVPINNGGSGGTPSVTAKITGWKQYLNLSFRGVSSTNGINYELIFNGNDNEQGVYGSVKASEGNTSRSIFLGTCSHGACTAYRNINNLKLTITFRLKNGQDLVKRYKVRY</sequence>